<feature type="compositionally biased region" description="Polar residues" evidence="1">
    <location>
        <begin position="158"/>
        <end position="168"/>
    </location>
</feature>
<organism evidence="3 4">
    <name type="scientific">Naegleria lovaniensis</name>
    <name type="common">Amoeba</name>
    <dbReference type="NCBI Taxonomy" id="51637"/>
    <lineage>
        <taxon>Eukaryota</taxon>
        <taxon>Discoba</taxon>
        <taxon>Heterolobosea</taxon>
        <taxon>Tetramitia</taxon>
        <taxon>Eutetramitia</taxon>
        <taxon>Vahlkampfiidae</taxon>
        <taxon>Naegleria</taxon>
    </lineage>
</organism>
<dbReference type="InterPro" id="IPR006816">
    <property type="entry name" value="ELMO_dom"/>
</dbReference>
<feature type="region of interest" description="Disordered" evidence="1">
    <location>
        <begin position="438"/>
        <end position="465"/>
    </location>
</feature>
<sequence length="634" mass="70862">MRRRDMNSLLDEFQPLSDSPSSSSPNKKKISKQKKKSFTEDEDYSPTTAPPNNDDDENHDDDNIVIEHKNTKKNSSTTNSKTKTHASKLNQASNHNRSFSSSSTGSNHSASSTEPTVSFGYGKHKRTQSSTIAESSPGAGYQSSSSQYDSPSTPTTTVKSQSNKSSATLDKYQGFGSKDLTKTKSVPSLSNSSSYSRNDEESNDPHIGTMKDNYYAIARKRQNEESGPYILQIIADMLKYIYTAVTETAVAGSTRISSAVNGIATRRNSDARAGGEFPQAEIYLEPEKKQILEKFKQYCSKKFDVENEKHQKLLFALYKACTQKKTTLTEGEHYKFLGFQNTKPETDFRGAGILGLQNLLYFAKHYKKRFKTYFTKCTAKMEVTDDGTFTSYPFVIAGLNVTMMLLSFLGIGFQANKVHNVTAKKNFIELLVTEKGKPAIEEDEDDEDDEETSSSTPTPQATVEGTLLSFDDIPTTQQPPPKKSLNILTDDISPLVWDNSALPSWDESAKSNTSTNPSSSSSHQPKKTSNIDSSINSSKKNPTLQVSIPSKQKSTAAKKVKSKPKKQYEFNLDLFNEMYVVGFTCLHREWYKTKATYFDFNRVLANARKHVEDLLELKFNTFGDVKEFNQSLKN</sequence>
<reference evidence="3 4" key="1">
    <citation type="journal article" date="2018" name="BMC Genomics">
        <title>The genome of Naegleria lovaniensis, the basis for a comparative approach to unravel pathogenicity factors of the human pathogenic amoeba N. fowleri.</title>
        <authorList>
            <person name="Liechti N."/>
            <person name="Schurch N."/>
            <person name="Bruggmann R."/>
            <person name="Wittwer M."/>
        </authorList>
    </citation>
    <scope>NUCLEOTIDE SEQUENCE [LARGE SCALE GENOMIC DNA]</scope>
    <source>
        <strain evidence="3 4">ATCC 30569</strain>
    </source>
</reference>
<feature type="region of interest" description="Disordered" evidence="1">
    <location>
        <begin position="1"/>
        <end position="209"/>
    </location>
</feature>
<dbReference type="PANTHER" id="PTHR12771">
    <property type="entry name" value="ENGULFMENT AND CELL MOTILITY"/>
    <property type="match status" value="1"/>
</dbReference>
<feature type="compositionally biased region" description="Low complexity" evidence="1">
    <location>
        <begin position="510"/>
        <end position="541"/>
    </location>
</feature>
<dbReference type="PROSITE" id="PS51335">
    <property type="entry name" value="ELMO"/>
    <property type="match status" value="1"/>
</dbReference>
<keyword evidence="4" id="KW-1185">Reference proteome</keyword>
<dbReference type="RefSeq" id="XP_044548397.1">
    <property type="nucleotide sequence ID" value="XM_044695032.1"/>
</dbReference>
<evidence type="ECO:0000313" key="4">
    <source>
        <dbReference type="Proteomes" id="UP000816034"/>
    </source>
</evidence>
<evidence type="ECO:0000256" key="1">
    <source>
        <dbReference type="SAM" id="MobiDB-lite"/>
    </source>
</evidence>
<name>A0AA88GQK2_NAELO</name>
<accession>A0AA88GQK2</accession>
<comment type="caution">
    <text evidence="3">The sequence shown here is derived from an EMBL/GenBank/DDBJ whole genome shotgun (WGS) entry which is preliminary data.</text>
</comment>
<feature type="compositionally biased region" description="Low complexity" evidence="1">
    <location>
        <begin position="185"/>
        <end position="196"/>
    </location>
</feature>
<dbReference type="AlphaFoldDB" id="A0AA88GQK2"/>
<evidence type="ECO:0000313" key="3">
    <source>
        <dbReference type="EMBL" id="KAG2382718.1"/>
    </source>
</evidence>
<dbReference type="EMBL" id="PYSW02000023">
    <property type="protein sequence ID" value="KAG2382718.1"/>
    <property type="molecule type" value="Genomic_DNA"/>
</dbReference>
<protein>
    <recommendedName>
        <fullName evidence="2">ELMO domain-containing protein</fullName>
    </recommendedName>
</protein>
<feature type="compositionally biased region" description="Acidic residues" evidence="1">
    <location>
        <begin position="441"/>
        <end position="452"/>
    </location>
</feature>
<dbReference type="InterPro" id="IPR050868">
    <property type="entry name" value="ELMO_domain-containing"/>
</dbReference>
<feature type="domain" description="ELMO" evidence="2">
    <location>
        <begin position="309"/>
        <end position="615"/>
    </location>
</feature>
<dbReference type="Pfam" id="PF04727">
    <property type="entry name" value="ELMO_CED12"/>
    <property type="match status" value="1"/>
</dbReference>
<feature type="compositionally biased region" description="Low complexity" evidence="1">
    <location>
        <begin position="92"/>
        <end position="113"/>
    </location>
</feature>
<dbReference type="Proteomes" id="UP000816034">
    <property type="component" value="Unassembled WGS sequence"/>
</dbReference>
<gene>
    <name evidence="3" type="ORF">C9374_005298</name>
</gene>
<dbReference type="PANTHER" id="PTHR12771:SF56">
    <property type="entry name" value="CED-12"/>
    <property type="match status" value="1"/>
</dbReference>
<proteinExistence type="predicted"/>
<feature type="compositionally biased region" description="Low complexity" evidence="1">
    <location>
        <begin position="135"/>
        <end position="157"/>
    </location>
</feature>
<feature type="compositionally biased region" description="Polar residues" evidence="1">
    <location>
        <begin position="453"/>
        <end position="463"/>
    </location>
</feature>
<feature type="region of interest" description="Disordered" evidence="1">
    <location>
        <begin position="506"/>
        <end position="562"/>
    </location>
</feature>
<feature type="compositionally biased region" description="Basic residues" evidence="1">
    <location>
        <begin position="26"/>
        <end position="36"/>
    </location>
</feature>
<dbReference type="GeneID" id="68097753"/>
<evidence type="ECO:0000259" key="2">
    <source>
        <dbReference type="PROSITE" id="PS51335"/>
    </source>
</evidence>